<gene>
    <name evidence="1" type="ORF">DPMN_144311</name>
</gene>
<evidence type="ECO:0000313" key="1">
    <source>
        <dbReference type="EMBL" id="KAH3815780.1"/>
    </source>
</evidence>
<reference evidence="1" key="2">
    <citation type="submission" date="2020-11" db="EMBL/GenBank/DDBJ databases">
        <authorList>
            <person name="McCartney M.A."/>
            <person name="Auch B."/>
            <person name="Kono T."/>
            <person name="Mallez S."/>
            <person name="Becker A."/>
            <person name="Gohl D.M."/>
            <person name="Silverstein K.A.T."/>
            <person name="Koren S."/>
            <person name="Bechman K.B."/>
            <person name="Herman A."/>
            <person name="Abrahante J.E."/>
            <person name="Garbe J."/>
        </authorList>
    </citation>
    <scope>NUCLEOTIDE SEQUENCE</scope>
    <source>
        <strain evidence="1">Duluth1</strain>
        <tissue evidence="1">Whole animal</tissue>
    </source>
</reference>
<organism evidence="1 2">
    <name type="scientific">Dreissena polymorpha</name>
    <name type="common">Zebra mussel</name>
    <name type="synonym">Mytilus polymorpha</name>
    <dbReference type="NCBI Taxonomy" id="45954"/>
    <lineage>
        <taxon>Eukaryota</taxon>
        <taxon>Metazoa</taxon>
        <taxon>Spiralia</taxon>
        <taxon>Lophotrochozoa</taxon>
        <taxon>Mollusca</taxon>
        <taxon>Bivalvia</taxon>
        <taxon>Autobranchia</taxon>
        <taxon>Heteroconchia</taxon>
        <taxon>Euheterodonta</taxon>
        <taxon>Imparidentia</taxon>
        <taxon>Neoheterodontei</taxon>
        <taxon>Myida</taxon>
        <taxon>Dreissenoidea</taxon>
        <taxon>Dreissenidae</taxon>
        <taxon>Dreissena</taxon>
    </lineage>
</organism>
<protein>
    <submittedName>
        <fullName evidence="1">Uncharacterized protein</fullName>
    </submittedName>
</protein>
<sequence>MKESVRNLKAGESSSFCIDPLELIKHGDEATTAAMTALPRSSRRRRSGPRIYPQDLVIHLPKMIT</sequence>
<keyword evidence="2" id="KW-1185">Reference proteome</keyword>
<dbReference type="AlphaFoldDB" id="A0A9D4JKU9"/>
<dbReference type="EMBL" id="JAIWYP010000006">
    <property type="protein sequence ID" value="KAH3815780.1"/>
    <property type="molecule type" value="Genomic_DNA"/>
</dbReference>
<name>A0A9D4JKU9_DREPO</name>
<proteinExistence type="predicted"/>
<dbReference type="Proteomes" id="UP000828390">
    <property type="component" value="Unassembled WGS sequence"/>
</dbReference>
<accession>A0A9D4JKU9</accession>
<comment type="caution">
    <text evidence="1">The sequence shown here is derived from an EMBL/GenBank/DDBJ whole genome shotgun (WGS) entry which is preliminary data.</text>
</comment>
<reference evidence="1" key="1">
    <citation type="journal article" date="2019" name="bioRxiv">
        <title>The Genome of the Zebra Mussel, Dreissena polymorpha: A Resource for Invasive Species Research.</title>
        <authorList>
            <person name="McCartney M.A."/>
            <person name="Auch B."/>
            <person name="Kono T."/>
            <person name="Mallez S."/>
            <person name="Zhang Y."/>
            <person name="Obille A."/>
            <person name="Becker A."/>
            <person name="Abrahante J.E."/>
            <person name="Garbe J."/>
            <person name="Badalamenti J.P."/>
            <person name="Herman A."/>
            <person name="Mangelson H."/>
            <person name="Liachko I."/>
            <person name="Sullivan S."/>
            <person name="Sone E.D."/>
            <person name="Koren S."/>
            <person name="Silverstein K.A.T."/>
            <person name="Beckman K.B."/>
            <person name="Gohl D.M."/>
        </authorList>
    </citation>
    <scope>NUCLEOTIDE SEQUENCE</scope>
    <source>
        <strain evidence="1">Duluth1</strain>
        <tissue evidence="1">Whole animal</tissue>
    </source>
</reference>
<evidence type="ECO:0000313" key="2">
    <source>
        <dbReference type="Proteomes" id="UP000828390"/>
    </source>
</evidence>